<dbReference type="RefSeq" id="WP_062957532.1">
    <property type="nucleotide sequence ID" value="NZ_JPWB01000006.1"/>
</dbReference>
<feature type="compositionally biased region" description="Low complexity" evidence="1">
    <location>
        <begin position="88"/>
        <end position="108"/>
    </location>
</feature>
<organism evidence="2 3">
    <name type="scientific">Thalassospira profundimaris</name>
    <dbReference type="NCBI Taxonomy" id="502049"/>
    <lineage>
        <taxon>Bacteria</taxon>
        <taxon>Pseudomonadati</taxon>
        <taxon>Pseudomonadota</taxon>
        <taxon>Alphaproteobacteria</taxon>
        <taxon>Rhodospirillales</taxon>
        <taxon>Thalassospiraceae</taxon>
        <taxon>Thalassospira</taxon>
    </lineage>
</organism>
<comment type="caution">
    <text evidence="2">The sequence shown here is derived from an EMBL/GenBank/DDBJ whole genome shotgun (WGS) entry which is preliminary data.</text>
</comment>
<gene>
    <name evidence="2" type="ORF">TH6_14130</name>
</gene>
<dbReference type="AlphaFoldDB" id="A0A367V6T3"/>
<name>A0A367V6T3_9PROT</name>
<feature type="region of interest" description="Disordered" evidence="1">
    <location>
        <begin position="31"/>
        <end position="115"/>
    </location>
</feature>
<evidence type="ECO:0000313" key="2">
    <source>
        <dbReference type="EMBL" id="RCK20916.1"/>
    </source>
</evidence>
<accession>A0A367V6T3</accession>
<feature type="region of interest" description="Disordered" evidence="1">
    <location>
        <begin position="155"/>
        <end position="183"/>
    </location>
</feature>
<feature type="compositionally biased region" description="Low complexity" evidence="1">
    <location>
        <begin position="61"/>
        <end position="78"/>
    </location>
</feature>
<reference evidence="2 3" key="1">
    <citation type="submission" date="2014-07" db="EMBL/GenBank/DDBJ databases">
        <title>Draft genome sequence of Thalassospira profundimaris R8-17.</title>
        <authorList>
            <person name="Lai Q."/>
            <person name="Shao Z."/>
        </authorList>
    </citation>
    <scope>NUCLEOTIDE SEQUENCE [LARGE SCALE GENOMIC DNA]</scope>
    <source>
        <strain evidence="2 3">R8-17</strain>
    </source>
</reference>
<protein>
    <submittedName>
        <fullName evidence="2">Uncharacterized protein</fullName>
    </submittedName>
</protein>
<dbReference type="Proteomes" id="UP000253061">
    <property type="component" value="Unassembled WGS sequence"/>
</dbReference>
<dbReference type="EMBL" id="JPWB01000006">
    <property type="protein sequence ID" value="RCK20916.1"/>
    <property type="molecule type" value="Genomic_DNA"/>
</dbReference>
<proteinExistence type="predicted"/>
<evidence type="ECO:0000256" key="1">
    <source>
        <dbReference type="SAM" id="MobiDB-lite"/>
    </source>
</evidence>
<sequence>MTGQAQNDIATASGRKDAVRKAFNQEYMATQQAMSQAAERARAQVLEQKQTIASHAENVKSGTQPPQGPIGQQGSGQTASPPPASTRQGVQQGAPQQAQQPAQQGAPQMASDPNAHDGQQIMFEIANEIRNIIAHEIDLRMQALYEKVETALAEAFPPQAPDHEQKPGKSGSGRQKPASDKKT</sequence>
<evidence type="ECO:0000313" key="3">
    <source>
        <dbReference type="Proteomes" id="UP000253061"/>
    </source>
</evidence>